<comment type="similarity">
    <text evidence="3">Belongs to the D-isomer specific 2-hydroxyacid dehydrogenase family.</text>
</comment>
<dbReference type="InterPro" id="IPR006140">
    <property type="entry name" value="D-isomer_DH_NAD-bd"/>
</dbReference>
<dbReference type="SUPFAM" id="SSF51735">
    <property type="entry name" value="NAD(P)-binding Rossmann-fold domains"/>
    <property type="match status" value="1"/>
</dbReference>
<dbReference type="Gene3D" id="3.40.50.720">
    <property type="entry name" value="NAD(P)-binding Rossmann-like Domain"/>
    <property type="match status" value="2"/>
</dbReference>
<keyword evidence="2" id="KW-0520">NAD</keyword>
<dbReference type="EMBL" id="LR536450">
    <property type="protein sequence ID" value="VFU09463.1"/>
    <property type="molecule type" value="Genomic_DNA"/>
</dbReference>
<evidence type="ECO:0000256" key="1">
    <source>
        <dbReference type="ARBA" id="ARBA00023002"/>
    </source>
</evidence>
<gene>
    <name evidence="6" type="ORF">MTUNDRAET4_2576</name>
</gene>
<dbReference type="InterPro" id="IPR036291">
    <property type="entry name" value="NAD(P)-bd_dom_sf"/>
</dbReference>
<dbReference type="SUPFAM" id="SSF52283">
    <property type="entry name" value="Formate/glycerate dehydrogenase catalytic domain-like"/>
    <property type="match status" value="1"/>
</dbReference>
<dbReference type="Pfam" id="PF00389">
    <property type="entry name" value="2-Hacid_dh"/>
    <property type="match status" value="1"/>
</dbReference>
<dbReference type="AlphaFoldDB" id="A0A4U8Z2A9"/>
<evidence type="ECO:0000256" key="3">
    <source>
        <dbReference type="RuleBase" id="RU003719"/>
    </source>
</evidence>
<feature type="domain" description="D-isomer specific 2-hydroxyacid dehydrogenase NAD-binding" evidence="5">
    <location>
        <begin position="132"/>
        <end position="308"/>
    </location>
</feature>
<sequence length="344" mass="36838">MRRAFCPENDNGAAVSGFATRSKELLMKIILEGAPSRAELQDVAARHGVELVSVDSLADFVRELPEADALWTDPTVYDAERAAALKRDAGRLKWIQLKSMGFDIVKRYGAPGGVVVTNAGDAYAPFVAEHALALLLALFRRLPDALGQMAKHEWDPAIGAGMKTLDEAVVTIFGFGNIGREIAARLRPFGARIIAVNRAGTPQPLADETFSRDQLGEALKVSDALIVAAPLTESTRHAIGADELAALPRRAVVVNIARGEIIDAGALSAALKKGVIAGAGLDVTDPEPPPSDDPLWTCRNVVITPHVAVMGGELPSRRLAAIVERNLVRFMKGEELEHRVSLKD</sequence>
<dbReference type="InterPro" id="IPR006139">
    <property type="entry name" value="D-isomer_2_OHA_DH_cat_dom"/>
</dbReference>
<evidence type="ECO:0000256" key="2">
    <source>
        <dbReference type="ARBA" id="ARBA00023027"/>
    </source>
</evidence>
<keyword evidence="1 3" id="KW-0560">Oxidoreductase</keyword>
<dbReference type="GO" id="GO:0016618">
    <property type="term" value="F:hydroxypyruvate reductase [NAD(P)H] activity"/>
    <property type="evidence" value="ECO:0007669"/>
    <property type="project" value="TreeGrafter"/>
</dbReference>
<dbReference type="InterPro" id="IPR050223">
    <property type="entry name" value="D-isomer_2-hydroxyacid_DH"/>
</dbReference>
<evidence type="ECO:0000313" key="7">
    <source>
        <dbReference type="Proteomes" id="UP000294360"/>
    </source>
</evidence>
<evidence type="ECO:0000313" key="6">
    <source>
        <dbReference type="EMBL" id="VFU09463.1"/>
    </source>
</evidence>
<dbReference type="PANTHER" id="PTHR10996">
    <property type="entry name" value="2-HYDROXYACID DEHYDROGENASE-RELATED"/>
    <property type="match status" value="1"/>
</dbReference>
<reference evidence="6 7" key="1">
    <citation type="submission" date="2019-03" db="EMBL/GenBank/DDBJ databases">
        <authorList>
            <person name="Kox A.R. M."/>
        </authorList>
    </citation>
    <scope>NUCLEOTIDE SEQUENCE [LARGE SCALE GENOMIC DNA]</scope>
    <source>
        <strain evidence="6">MTUNDRAET4 annotated genome</strain>
    </source>
</reference>
<evidence type="ECO:0000259" key="5">
    <source>
        <dbReference type="Pfam" id="PF02826"/>
    </source>
</evidence>
<dbReference type="KEGG" id="mtun:MTUNDRAET4_2576"/>
<dbReference type="Proteomes" id="UP000294360">
    <property type="component" value="Chromosome"/>
</dbReference>
<proteinExistence type="inferred from homology"/>
<feature type="domain" description="D-isomer specific 2-hydroxyacid dehydrogenase catalytic" evidence="4">
    <location>
        <begin position="47"/>
        <end position="340"/>
    </location>
</feature>
<dbReference type="GO" id="GO:0005829">
    <property type="term" value="C:cytosol"/>
    <property type="evidence" value="ECO:0007669"/>
    <property type="project" value="TreeGrafter"/>
</dbReference>
<evidence type="ECO:0000259" key="4">
    <source>
        <dbReference type="Pfam" id="PF00389"/>
    </source>
</evidence>
<dbReference type="GO" id="GO:0030267">
    <property type="term" value="F:glyoxylate reductase (NADPH) activity"/>
    <property type="evidence" value="ECO:0007669"/>
    <property type="project" value="TreeGrafter"/>
</dbReference>
<dbReference type="Pfam" id="PF02826">
    <property type="entry name" value="2-Hacid_dh_C"/>
    <property type="match status" value="1"/>
</dbReference>
<protein>
    <submittedName>
        <fullName evidence="6">D-isomer specific 2-hydroxyacid dehydrogenase NAD-binding</fullName>
    </submittedName>
</protein>
<accession>A0A4U8Z2A9</accession>
<name>A0A4U8Z2A9_METTU</name>
<organism evidence="6 7">
    <name type="scientific">Methylocella tundrae</name>
    <dbReference type="NCBI Taxonomy" id="227605"/>
    <lineage>
        <taxon>Bacteria</taxon>
        <taxon>Pseudomonadati</taxon>
        <taxon>Pseudomonadota</taxon>
        <taxon>Alphaproteobacteria</taxon>
        <taxon>Hyphomicrobiales</taxon>
        <taxon>Beijerinckiaceae</taxon>
        <taxon>Methylocella</taxon>
    </lineage>
</organism>
<dbReference type="PANTHER" id="PTHR10996:SF178">
    <property type="entry name" value="2-HYDROXYACID DEHYDROGENASE YGL185C-RELATED"/>
    <property type="match status" value="1"/>
</dbReference>
<dbReference type="GO" id="GO:0051287">
    <property type="term" value="F:NAD binding"/>
    <property type="evidence" value="ECO:0007669"/>
    <property type="project" value="InterPro"/>
</dbReference>